<keyword evidence="4" id="KW-1185">Reference proteome</keyword>
<proteinExistence type="predicted"/>
<dbReference type="Pfam" id="PF03704">
    <property type="entry name" value="BTAD"/>
    <property type="match status" value="1"/>
</dbReference>
<feature type="repeat" description="TPR" evidence="1">
    <location>
        <begin position="106"/>
        <end position="139"/>
    </location>
</feature>
<evidence type="ECO:0000313" key="4">
    <source>
        <dbReference type="Proteomes" id="UP000294325"/>
    </source>
</evidence>
<sequence>MKRQALIRCFCLHPWLEKGAVAFALAIGDRGRFQGLLLGSAMGMASLLCLTAQAADPYLLSPRTYEALTAVHKLMDQQKYQQAVEKLTGLQKQVKGSGQQNAYEEAVVLQTLGYVYSSVEDYSRAIQAFKASLALDALPAEVGRDLRYSLAQLYIATEQYGEGIRFLEVWLKEAKAPPPEAHVLAASAYYHLEQYAKVIPPIMAAIKLAEEPQESWYQLHLAARLELKQYSQAAQVLETLIELQPKNERYWKQLAAVYSEINKDKRALAVQALAEKMGHLEGQALLYLSDFYRSLNIPYKGAQILQQALETGAIKRTTQNWERLANSWIAAREWEKGIEALSKAGQGSQKGKADLRRAQLFMELQRWDEASVALQQALRKGGLDSVGQAQFLLGQVHYEQGQLAEAIEALEVARRSPEYAKRANHWIKHLQALRKQKLSGGGAS</sequence>
<gene>
    <name evidence="3" type="ORF">E3U44_03170</name>
</gene>
<evidence type="ECO:0000313" key="3">
    <source>
        <dbReference type="EMBL" id="QBQ53617.1"/>
    </source>
</evidence>
<dbReference type="EMBL" id="CP038033">
    <property type="protein sequence ID" value="QBQ53617.1"/>
    <property type="molecule type" value="Genomic_DNA"/>
</dbReference>
<dbReference type="Pfam" id="PF13432">
    <property type="entry name" value="TPR_16"/>
    <property type="match status" value="1"/>
</dbReference>
<dbReference type="SMART" id="SM00028">
    <property type="entry name" value="TPR"/>
    <property type="match status" value="5"/>
</dbReference>
<dbReference type="InterPro" id="IPR019734">
    <property type="entry name" value="TPR_rpt"/>
</dbReference>
<dbReference type="AlphaFoldDB" id="A0A4P7BWD3"/>
<dbReference type="Proteomes" id="UP000294325">
    <property type="component" value="Chromosome"/>
</dbReference>
<dbReference type="PROSITE" id="PS50005">
    <property type="entry name" value="TPR"/>
    <property type="match status" value="1"/>
</dbReference>
<feature type="domain" description="Bacterial transcriptional activator" evidence="2">
    <location>
        <begin position="209"/>
        <end position="270"/>
    </location>
</feature>
<accession>A0A4P7BWD3</accession>
<dbReference type="SUPFAM" id="SSF48452">
    <property type="entry name" value="TPR-like"/>
    <property type="match status" value="2"/>
</dbReference>
<organism evidence="3 4">
    <name type="scientific">Nitrosococcus wardiae</name>
    <dbReference type="NCBI Taxonomy" id="1814290"/>
    <lineage>
        <taxon>Bacteria</taxon>
        <taxon>Pseudomonadati</taxon>
        <taxon>Pseudomonadota</taxon>
        <taxon>Gammaproteobacteria</taxon>
        <taxon>Chromatiales</taxon>
        <taxon>Chromatiaceae</taxon>
        <taxon>Nitrosococcus</taxon>
    </lineage>
</organism>
<dbReference type="InterPro" id="IPR011990">
    <property type="entry name" value="TPR-like_helical_dom_sf"/>
</dbReference>
<protein>
    <submittedName>
        <fullName evidence="3">Tetratricopeptide repeat protein</fullName>
    </submittedName>
</protein>
<evidence type="ECO:0000259" key="2">
    <source>
        <dbReference type="Pfam" id="PF03704"/>
    </source>
</evidence>
<dbReference type="OrthoDB" id="5829198at2"/>
<dbReference type="Gene3D" id="1.25.40.10">
    <property type="entry name" value="Tetratricopeptide repeat domain"/>
    <property type="match status" value="3"/>
</dbReference>
<keyword evidence="1" id="KW-0802">TPR repeat</keyword>
<reference evidence="3 4" key="1">
    <citation type="submission" date="2019-03" db="EMBL/GenBank/DDBJ databases">
        <title>The genome sequence of Nitrosococcus wardiae strain D1FHST reveals the archetypal metabolic capacity of ammonia-oxidizing Gammaproteobacteria.</title>
        <authorList>
            <person name="Wang L."/>
            <person name="Lim C.K."/>
            <person name="Hanson T.E."/>
            <person name="Dang H."/>
            <person name="Klotz M.G."/>
        </authorList>
    </citation>
    <scope>NUCLEOTIDE SEQUENCE [LARGE SCALE GENOMIC DNA]</scope>
    <source>
        <strain evidence="3 4">D1FHS</strain>
    </source>
</reference>
<dbReference type="InterPro" id="IPR005158">
    <property type="entry name" value="BTAD"/>
</dbReference>
<evidence type="ECO:0000256" key="1">
    <source>
        <dbReference type="PROSITE-ProRule" id="PRU00339"/>
    </source>
</evidence>
<dbReference type="KEGG" id="nwr:E3U44_03170"/>
<name>A0A4P7BWD3_9GAMM</name>
<dbReference type="Pfam" id="PF13181">
    <property type="entry name" value="TPR_8"/>
    <property type="match status" value="1"/>
</dbReference>